<evidence type="ECO:0000313" key="2">
    <source>
        <dbReference type="Proteomes" id="UP000007797"/>
    </source>
</evidence>
<accession>F4PXM1</accession>
<reference evidence="2" key="1">
    <citation type="journal article" date="2011" name="Genome Res.">
        <title>Phylogeny-wide analysis of social amoeba genomes highlights ancient origins for complex intercellular communication.</title>
        <authorList>
            <person name="Heidel A.J."/>
            <person name="Lawal H.M."/>
            <person name="Felder M."/>
            <person name="Schilde C."/>
            <person name="Helps N.R."/>
            <person name="Tunggal B."/>
            <person name="Rivero F."/>
            <person name="John U."/>
            <person name="Schleicher M."/>
            <person name="Eichinger L."/>
            <person name="Platzer M."/>
            <person name="Noegel A.A."/>
            <person name="Schaap P."/>
            <person name="Gloeckner G."/>
        </authorList>
    </citation>
    <scope>NUCLEOTIDE SEQUENCE [LARGE SCALE GENOMIC DNA]</scope>
    <source>
        <strain evidence="2">SH3</strain>
    </source>
</reference>
<gene>
    <name evidence="1" type="ORF">DFA_00109</name>
</gene>
<evidence type="ECO:0000313" key="1">
    <source>
        <dbReference type="EMBL" id="EGG19531.1"/>
    </source>
</evidence>
<dbReference type="Proteomes" id="UP000007797">
    <property type="component" value="Unassembled WGS sequence"/>
</dbReference>
<dbReference type="GeneID" id="14871626"/>
<organism evidence="1 2">
    <name type="scientific">Cavenderia fasciculata</name>
    <name type="common">Slime mold</name>
    <name type="synonym">Dictyostelium fasciculatum</name>
    <dbReference type="NCBI Taxonomy" id="261658"/>
    <lineage>
        <taxon>Eukaryota</taxon>
        <taxon>Amoebozoa</taxon>
        <taxon>Evosea</taxon>
        <taxon>Eumycetozoa</taxon>
        <taxon>Dictyostelia</taxon>
        <taxon>Acytosteliales</taxon>
        <taxon>Cavenderiaceae</taxon>
        <taxon>Cavenderia</taxon>
    </lineage>
</organism>
<dbReference type="InterPro" id="IPR036770">
    <property type="entry name" value="Ankyrin_rpt-contain_sf"/>
</dbReference>
<sequence length="709" mass="82983">MDKQLFQSVFIVNSYTHSVIIKHVQQINRLLSAPYDDYYDIYGRSMPIGYYNWYQLIEDPIQLARHGYFDQLQSTIRALEQKFAKYKWFDDDNENGDEGDQSKKEKQQQQQQQRKWIPNLKEIIKCIARYPLILKSRGDIINKQYQFDDQSIVKKRNQFIQDFMYKRYGVDNLEEFMKALIKCSFKVNDSEVIKWIESINNDCDDNILIVLDKYNINHNVISKHGNQDMVYHCFKMFQSPSYKSMLLTLKDEEVGASFDNRLNDFFSYKDEEDEDEEEGYATLISNLFGNGHMPTLSLGTQYNILKRSIKTNHPRLMEMIDYFAQDPSISHLLVTEQIMNLQNRSAGALQIIRKLISLQITHVSLGEKTMASAIARGDMELVDYLIAHKVEINMEVAARVGNFEILEMGIKAGRTCSKFTLMESGFFGQLETFKWVNERFPLLLKEIEIESFITMLLDRLKEQEETTSKVNFDKILKMTIKDDDDKSFAFVKILHQLAIECGYTFKPTFLYIFKDSCKSETEVMKLFKYLSIDQDHHIKYFGQDIEAHVVSLEYCIGSGWLEPSKLLIKRLHQISGGCANTILQGELYLSKFYAQDVAIKSGNIPTIKFVLDHFPLDKQQQGQEYLIRKCDDLDLLRFIYETFKDHRKMVFCHHAKISNPRVFKYLVEKNLIDGEKYRGRTDACHLLIHAGFDAIAWLLDHGNVKEELE</sequence>
<dbReference type="AlphaFoldDB" id="F4PXM1"/>
<dbReference type="SUPFAM" id="SSF48403">
    <property type="entry name" value="Ankyrin repeat"/>
    <property type="match status" value="1"/>
</dbReference>
<dbReference type="RefSeq" id="XP_004357825.1">
    <property type="nucleotide sequence ID" value="XM_004357768.1"/>
</dbReference>
<name>F4PXM1_CACFS</name>
<dbReference type="KEGG" id="dfa:DFA_00109"/>
<dbReference type="EMBL" id="GL883014">
    <property type="protein sequence ID" value="EGG19531.1"/>
    <property type="molecule type" value="Genomic_DNA"/>
</dbReference>
<keyword evidence="2" id="KW-1185">Reference proteome</keyword>
<proteinExistence type="predicted"/>
<evidence type="ECO:0008006" key="3">
    <source>
        <dbReference type="Google" id="ProtNLM"/>
    </source>
</evidence>
<protein>
    <recommendedName>
        <fullName evidence="3">Ankyrin repeat-containing protein</fullName>
    </recommendedName>
</protein>